<dbReference type="GO" id="GO:0000978">
    <property type="term" value="F:RNA polymerase II cis-regulatory region sequence-specific DNA binding"/>
    <property type="evidence" value="ECO:0007669"/>
    <property type="project" value="InterPro"/>
</dbReference>
<evidence type="ECO:0000256" key="6">
    <source>
        <dbReference type="ARBA" id="ARBA00023015"/>
    </source>
</evidence>
<comment type="subcellular location">
    <subcellularLocation>
        <location evidence="1 11">Nucleus</location>
    </subcellularLocation>
</comment>
<keyword evidence="4 11" id="KW-0863">Zinc-finger</keyword>
<dbReference type="InterPro" id="IPR051152">
    <property type="entry name" value="C.elegans_Orphan_NR"/>
</dbReference>
<keyword evidence="5 11" id="KW-0862">Zinc</keyword>
<keyword evidence="3 11" id="KW-0479">Metal-binding</keyword>
<dbReference type="SUPFAM" id="SSF57716">
    <property type="entry name" value="Glucocorticoid receptor-like (DNA-binding domain)"/>
    <property type="match status" value="1"/>
</dbReference>
<dbReference type="Gene3D" id="3.30.50.10">
    <property type="entry name" value="Erythroid Transcription Factor GATA-1, subunit A"/>
    <property type="match status" value="1"/>
</dbReference>
<evidence type="ECO:0000256" key="9">
    <source>
        <dbReference type="ARBA" id="ARBA00023170"/>
    </source>
</evidence>
<dbReference type="PRINTS" id="PR00047">
    <property type="entry name" value="STROIDFINGER"/>
</dbReference>
<dbReference type="EMBL" id="JAUCMV010000003">
    <property type="protein sequence ID" value="KAK0412130.1"/>
    <property type="molecule type" value="Genomic_DNA"/>
</dbReference>
<evidence type="ECO:0000256" key="8">
    <source>
        <dbReference type="ARBA" id="ARBA00023163"/>
    </source>
</evidence>
<evidence type="ECO:0000256" key="11">
    <source>
        <dbReference type="RuleBase" id="RU004334"/>
    </source>
</evidence>
<dbReference type="InterPro" id="IPR000536">
    <property type="entry name" value="Nucl_hrmn_rcpt_lig-bd"/>
</dbReference>
<sequence length="405" mass="46630">MSLAEQNGTSNCFCKVCGAKANGIHFRVASCRACAAFFRRSSAESRRYTCRQGNGNCNLKTINCRSCRFARCRRAGMTLDGLPYRGIRYDAGCPDIDRSSGEMANEDSIVEEDLPEVTVEGHQFKYDTEAQMSSIVQILEKPFSSHIRAKETPLQSAVRALGAMLEESRRKTIKMSEKIDFRVIVWYAKVYMERIARFSMECEEYVHLPLEDKRKMYCNSWNAIYLLERCARTIDLFGTNCPPELYLYTDCTAVDLLHFEYFLPNVDEQQLQKMNAHFHPLNESMMRNFVAPMKAMNPTLFEVAFLCLFKIWSVRKVQGLSSRTHEIADAVIEGACDELHEYYISELRLKNYVTRISKLFHIISGIESLLAMRTDKLITADLCKIYKNEFDDSDFSAFKDFSKDV</sequence>
<dbReference type="Pfam" id="PF00105">
    <property type="entry name" value="zf-C4"/>
    <property type="match status" value="1"/>
</dbReference>
<evidence type="ECO:0000256" key="7">
    <source>
        <dbReference type="ARBA" id="ARBA00023125"/>
    </source>
</evidence>
<evidence type="ECO:0000256" key="3">
    <source>
        <dbReference type="ARBA" id="ARBA00022723"/>
    </source>
</evidence>
<evidence type="ECO:0000256" key="4">
    <source>
        <dbReference type="ARBA" id="ARBA00022771"/>
    </source>
</evidence>
<evidence type="ECO:0000256" key="10">
    <source>
        <dbReference type="ARBA" id="ARBA00023242"/>
    </source>
</evidence>
<evidence type="ECO:0000313" key="15">
    <source>
        <dbReference type="Proteomes" id="UP001175271"/>
    </source>
</evidence>
<evidence type="ECO:0000313" key="14">
    <source>
        <dbReference type="EMBL" id="KAK0412130.1"/>
    </source>
</evidence>
<organism evidence="14 15">
    <name type="scientific">Steinernema hermaphroditum</name>
    <dbReference type="NCBI Taxonomy" id="289476"/>
    <lineage>
        <taxon>Eukaryota</taxon>
        <taxon>Metazoa</taxon>
        <taxon>Ecdysozoa</taxon>
        <taxon>Nematoda</taxon>
        <taxon>Chromadorea</taxon>
        <taxon>Rhabditida</taxon>
        <taxon>Tylenchina</taxon>
        <taxon>Panagrolaimomorpha</taxon>
        <taxon>Strongyloidoidea</taxon>
        <taxon>Steinernematidae</taxon>
        <taxon>Steinernema</taxon>
    </lineage>
</organism>
<dbReference type="SUPFAM" id="SSF48508">
    <property type="entry name" value="Nuclear receptor ligand-binding domain"/>
    <property type="match status" value="1"/>
</dbReference>
<dbReference type="InterPro" id="IPR035500">
    <property type="entry name" value="NHR-like_dom_sf"/>
</dbReference>
<proteinExistence type="inferred from homology"/>
<keyword evidence="6 11" id="KW-0805">Transcription regulation</keyword>
<dbReference type="Gene3D" id="1.10.565.10">
    <property type="entry name" value="Retinoid X Receptor"/>
    <property type="match status" value="1"/>
</dbReference>
<dbReference type="InterPro" id="IPR001628">
    <property type="entry name" value="Znf_hrmn_rcpt"/>
</dbReference>
<name>A0AA39LWQ5_9BILA</name>
<dbReference type="Proteomes" id="UP001175271">
    <property type="component" value="Unassembled WGS sequence"/>
</dbReference>
<gene>
    <name evidence="14" type="ORF">QR680_006050</name>
</gene>
<keyword evidence="8 11" id="KW-0804">Transcription</keyword>
<dbReference type="InterPro" id="IPR013088">
    <property type="entry name" value="Znf_NHR/GATA"/>
</dbReference>
<evidence type="ECO:0000256" key="2">
    <source>
        <dbReference type="ARBA" id="ARBA00005993"/>
    </source>
</evidence>
<dbReference type="PROSITE" id="PS51030">
    <property type="entry name" value="NUCLEAR_REC_DBD_2"/>
    <property type="match status" value="1"/>
</dbReference>
<dbReference type="PANTHER" id="PTHR45680">
    <property type="entry name" value="NUCLEAR HORMONE RECEPTOR FAMILY"/>
    <property type="match status" value="1"/>
</dbReference>
<feature type="domain" description="Nuclear receptor" evidence="12">
    <location>
        <begin position="11"/>
        <end position="84"/>
    </location>
</feature>
<dbReference type="PROSITE" id="PS00031">
    <property type="entry name" value="NUCLEAR_REC_DBD_1"/>
    <property type="match status" value="1"/>
</dbReference>
<keyword evidence="15" id="KW-1185">Reference proteome</keyword>
<dbReference type="PANTHER" id="PTHR45680:SF23">
    <property type="entry name" value="NUCLEAR HORMONE RECEPTOR FAMILY"/>
    <property type="match status" value="1"/>
</dbReference>
<reference evidence="14" key="1">
    <citation type="submission" date="2023-06" db="EMBL/GenBank/DDBJ databases">
        <title>Genomic analysis of the entomopathogenic nematode Steinernema hermaphroditum.</title>
        <authorList>
            <person name="Schwarz E.M."/>
            <person name="Heppert J.K."/>
            <person name="Baniya A."/>
            <person name="Schwartz H.T."/>
            <person name="Tan C.-H."/>
            <person name="Antoshechkin I."/>
            <person name="Sternberg P.W."/>
            <person name="Goodrich-Blair H."/>
            <person name="Dillman A.R."/>
        </authorList>
    </citation>
    <scope>NUCLEOTIDE SEQUENCE</scope>
    <source>
        <strain evidence="14">PS9179</strain>
        <tissue evidence="14">Whole animal</tissue>
    </source>
</reference>
<evidence type="ECO:0000259" key="13">
    <source>
        <dbReference type="PROSITE" id="PS51843"/>
    </source>
</evidence>
<accession>A0AA39LWQ5</accession>
<dbReference type="GO" id="GO:0005634">
    <property type="term" value="C:nucleus"/>
    <property type="evidence" value="ECO:0007669"/>
    <property type="project" value="UniProtKB-SubCell"/>
</dbReference>
<keyword evidence="10 11" id="KW-0539">Nucleus</keyword>
<protein>
    <recommendedName>
        <fullName evidence="16">Nuclear receptor domain-containing protein</fullName>
    </recommendedName>
</protein>
<dbReference type="SMART" id="SM00399">
    <property type="entry name" value="ZnF_C4"/>
    <property type="match status" value="1"/>
</dbReference>
<evidence type="ECO:0008006" key="16">
    <source>
        <dbReference type="Google" id="ProtNLM"/>
    </source>
</evidence>
<dbReference type="Pfam" id="PF00104">
    <property type="entry name" value="Hormone_recep"/>
    <property type="match status" value="1"/>
</dbReference>
<dbReference type="CDD" id="cd06960">
    <property type="entry name" value="NR_DBD_HNF4A"/>
    <property type="match status" value="1"/>
</dbReference>
<dbReference type="GO" id="GO:0003700">
    <property type="term" value="F:DNA-binding transcription factor activity"/>
    <property type="evidence" value="ECO:0007669"/>
    <property type="project" value="InterPro"/>
</dbReference>
<evidence type="ECO:0000256" key="5">
    <source>
        <dbReference type="ARBA" id="ARBA00022833"/>
    </source>
</evidence>
<evidence type="ECO:0000259" key="12">
    <source>
        <dbReference type="PROSITE" id="PS51030"/>
    </source>
</evidence>
<evidence type="ECO:0000256" key="1">
    <source>
        <dbReference type="ARBA" id="ARBA00004123"/>
    </source>
</evidence>
<feature type="domain" description="NR LBD" evidence="13">
    <location>
        <begin position="127"/>
        <end position="399"/>
    </location>
</feature>
<keyword evidence="7 11" id="KW-0238">DNA-binding</keyword>
<comment type="caution">
    <text evidence="14">The sequence shown here is derived from an EMBL/GenBank/DDBJ whole genome shotgun (WGS) entry which is preliminary data.</text>
</comment>
<comment type="similarity">
    <text evidence="2 11">Belongs to the nuclear hormone receptor family.</text>
</comment>
<dbReference type="AlphaFoldDB" id="A0AA39LWQ5"/>
<dbReference type="InterPro" id="IPR049636">
    <property type="entry name" value="HNF4-like_DBD"/>
</dbReference>
<dbReference type="SMART" id="SM00430">
    <property type="entry name" value="HOLI"/>
    <property type="match status" value="1"/>
</dbReference>
<keyword evidence="9 11" id="KW-0675">Receptor</keyword>
<dbReference type="PROSITE" id="PS51843">
    <property type="entry name" value="NR_LBD"/>
    <property type="match status" value="1"/>
</dbReference>
<dbReference type="GO" id="GO:0008270">
    <property type="term" value="F:zinc ion binding"/>
    <property type="evidence" value="ECO:0007669"/>
    <property type="project" value="UniProtKB-KW"/>
</dbReference>